<dbReference type="InterPro" id="IPR021299">
    <property type="entry name" value="DUF2871"/>
</dbReference>
<feature type="transmembrane region" description="Helical" evidence="2">
    <location>
        <begin position="109"/>
        <end position="131"/>
    </location>
</feature>
<accession>A0ABT5BX88</accession>
<feature type="region of interest" description="Disordered" evidence="1">
    <location>
        <begin position="140"/>
        <end position="182"/>
    </location>
</feature>
<feature type="transmembrane region" description="Helical" evidence="2">
    <location>
        <begin position="74"/>
        <end position="97"/>
    </location>
</feature>
<feature type="transmembrane region" description="Helical" evidence="2">
    <location>
        <begin position="41"/>
        <end position="62"/>
    </location>
</feature>
<dbReference type="EMBL" id="JAQNDK010000001">
    <property type="protein sequence ID" value="MDC0678781.1"/>
    <property type="molecule type" value="Genomic_DNA"/>
</dbReference>
<proteinExistence type="predicted"/>
<dbReference type="Proteomes" id="UP001217485">
    <property type="component" value="Unassembled WGS sequence"/>
</dbReference>
<protein>
    <submittedName>
        <fullName evidence="3">DUF2871 domain-containing protein</fullName>
    </submittedName>
</protein>
<name>A0ABT5BX88_9BACT</name>
<feature type="transmembrane region" description="Helical" evidence="2">
    <location>
        <begin position="12"/>
        <end position="29"/>
    </location>
</feature>
<comment type="caution">
    <text evidence="3">The sequence shown here is derived from an EMBL/GenBank/DDBJ whole genome shotgun (WGS) entry which is preliminary data.</text>
</comment>
<dbReference type="Pfam" id="PF11070">
    <property type="entry name" value="DUF2871"/>
    <property type="match status" value="1"/>
</dbReference>
<evidence type="ECO:0000256" key="1">
    <source>
        <dbReference type="SAM" id="MobiDB-lite"/>
    </source>
</evidence>
<reference evidence="3 4" key="1">
    <citation type="submission" date="2023-01" db="EMBL/GenBank/DDBJ databases">
        <title>Minimal conservation of predation-associated metabolite biosynthetic gene clusters underscores biosynthetic potential of Myxococcota including descriptions for ten novel species: Archangium lansinium sp. nov., Myxococcus landrumus sp. nov., Nannocystis bai.</title>
        <authorList>
            <person name="Ahearne A."/>
            <person name="Stevens C."/>
            <person name="Dowd S."/>
        </authorList>
    </citation>
    <scope>NUCLEOTIDE SEQUENCE [LARGE SCALE GENOMIC DNA]</scope>
    <source>
        <strain evidence="3 4">WIWO2</strain>
    </source>
</reference>
<evidence type="ECO:0000256" key="2">
    <source>
        <dbReference type="SAM" id="Phobius"/>
    </source>
</evidence>
<evidence type="ECO:0000313" key="4">
    <source>
        <dbReference type="Proteomes" id="UP001217485"/>
    </source>
</evidence>
<sequence length="182" mass="19566">MSTEMRKSYNAAHVCMIVGVVSGLFYREFTKVNHFTGETQLALMHTHLLALGTLGFLIVLALDKQFQLSGTTLFTYFFWFYNAGVAITVSMMGVHGIATVLGYHVPEAVPWTAGVGHILLTVGLILLFVLLGKRLTEPVKPGTAESEPAKTSAAFPNELPGIGGGDRAAPHPRPQATARARG</sequence>
<keyword evidence="4" id="KW-1185">Reference proteome</keyword>
<gene>
    <name evidence="3" type="ORF">POL72_13635</name>
</gene>
<keyword evidence="2" id="KW-0472">Membrane</keyword>
<keyword evidence="2" id="KW-0812">Transmembrane</keyword>
<evidence type="ECO:0000313" key="3">
    <source>
        <dbReference type="EMBL" id="MDC0678781.1"/>
    </source>
</evidence>
<organism evidence="3 4">
    <name type="scientific">Sorangium atrum</name>
    <dbReference type="NCBI Taxonomy" id="2995308"/>
    <lineage>
        <taxon>Bacteria</taxon>
        <taxon>Pseudomonadati</taxon>
        <taxon>Myxococcota</taxon>
        <taxon>Polyangia</taxon>
        <taxon>Polyangiales</taxon>
        <taxon>Polyangiaceae</taxon>
        <taxon>Sorangium</taxon>
    </lineage>
</organism>
<dbReference type="RefSeq" id="WP_272095622.1">
    <property type="nucleotide sequence ID" value="NZ_JAQNDK010000001.1"/>
</dbReference>
<keyword evidence="2" id="KW-1133">Transmembrane helix</keyword>